<dbReference type="Pfam" id="PF14559">
    <property type="entry name" value="TPR_19"/>
    <property type="match status" value="1"/>
</dbReference>
<dbReference type="Proteomes" id="UP000320672">
    <property type="component" value="Chromosome"/>
</dbReference>
<dbReference type="AlphaFoldDB" id="A0A517MKZ4"/>
<evidence type="ECO:0000313" key="3">
    <source>
        <dbReference type="EMBL" id="QDS95565.1"/>
    </source>
</evidence>
<dbReference type="OrthoDB" id="266806at2"/>
<feature type="compositionally biased region" description="Acidic residues" evidence="1">
    <location>
        <begin position="235"/>
        <end position="247"/>
    </location>
</feature>
<evidence type="ECO:0008006" key="5">
    <source>
        <dbReference type="Google" id="ProtNLM"/>
    </source>
</evidence>
<keyword evidence="2" id="KW-0472">Membrane</keyword>
<dbReference type="EMBL" id="CP036262">
    <property type="protein sequence ID" value="QDS95565.1"/>
    <property type="molecule type" value="Genomic_DNA"/>
</dbReference>
<feature type="transmembrane region" description="Helical" evidence="2">
    <location>
        <begin position="27"/>
        <end position="48"/>
    </location>
</feature>
<keyword evidence="4" id="KW-1185">Reference proteome</keyword>
<feature type="transmembrane region" description="Helical" evidence="2">
    <location>
        <begin position="55"/>
        <end position="73"/>
    </location>
</feature>
<keyword evidence="2" id="KW-1133">Transmembrane helix</keyword>
<gene>
    <name evidence="3" type="ORF">FF011L_43620</name>
</gene>
<evidence type="ECO:0000256" key="2">
    <source>
        <dbReference type="SAM" id="Phobius"/>
    </source>
</evidence>
<dbReference type="KEGG" id="rml:FF011L_43620"/>
<feature type="region of interest" description="Disordered" evidence="1">
    <location>
        <begin position="176"/>
        <end position="266"/>
    </location>
</feature>
<dbReference type="InterPro" id="IPR011990">
    <property type="entry name" value="TPR-like_helical_dom_sf"/>
</dbReference>
<dbReference type="Gene3D" id="1.25.40.10">
    <property type="entry name" value="Tetratricopeptide repeat domain"/>
    <property type="match status" value="1"/>
</dbReference>
<proteinExistence type="predicted"/>
<feature type="compositionally biased region" description="Acidic residues" evidence="1">
    <location>
        <begin position="183"/>
        <end position="213"/>
    </location>
</feature>
<name>A0A517MKZ4_9BACT</name>
<dbReference type="RefSeq" id="WP_145353769.1">
    <property type="nucleotide sequence ID" value="NZ_CP036262.1"/>
</dbReference>
<keyword evidence="2" id="KW-0812">Transmembrane</keyword>
<protein>
    <recommendedName>
        <fullName evidence="5">Tetratricopeptide repeat protein</fullName>
    </recommendedName>
</protein>
<reference evidence="3 4" key="1">
    <citation type="submission" date="2019-02" db="EMBL/GenBank/DDBJ databases">
        <title>Deep-cultivation of Planctomycetes and their phenomic and genomic characterization uncovers novel biology.</title>
        <authorList>
            <person name="Wiegand S."/>
            <person name="Jogler M."/>
            <person name="Boedeker C."/>
            <person name="Pinto D."/>
            <person name="Vollmers J."/>
            <person name="Rivas-Marin E."/>
            <person name="Kohn T."/>
            <person name="Peeters S.H."/>
            <person name="Heuer A."/>
            <person name="Rast P."/>
            <person name="Oberbeckmann S."/>
            <person name="Bunk B."/>
            <person name="Jeske O."/>
            <person name="Meyerdierks A."/>
            <person name="Storesund J.E."/>
            <person name="Kallscheuer N."/>
            <person name="Luecker S."/>
            <person name="Lage O.M."/>
            <person name="Pohl T."/>
            <person name="Merkel B.J."/>
            <person name="Hornburger P."/>
            <person name="Mueller R.-W."/>
            <person name="Bruemmer F."/>
            <person name="Labrenz M."/>
            <person name="Spormann A.M."/>
            <person name="Op den Camp H."/>
            <person name="Overmann J."/>
            <person name="Amann R."/>
            <person name="Jetten M.S.M."/>
            <person name="Mascher T."/>
            <person name="Medema M.H."/>
            <person name="Devos D.P."/>
            <person name="Kaster A.-K."/>
            <person name="Ovreas L."/>
            <person name="Rohde M."/>
            <person name="Galperin M.Y."/>
            <person name="Jogler C."/>
        </authorList>
    </citation>
    <scope>NUCLEOTIDE SEQUENCE [LARGE SCALE GENOMIC DNA]</scope>
    <source>
        <strain evidence="3 4">FF011L</strain>
    </source>
</reference>
<sequence>MSSAGKSYLTCLWPGLPELWYRGQLSALPAALAFAFAVNFLLVARFIYPEWLTPLLVKIACWLAMGSWVYSVLKAIRRLPQVVSPREVSDRPDQFCDAHIEYLRGHWSEAEALLVDCLKIEERDPPAVLMLAGVYRHTDRLDAAKNLLDQLERMENGDRWWMELRDERRRWQRFFDAKNASNDPEEGEEEASSEPTDDPENFSESESESDTSPESEINPDSKLSVEAESPPERESSDEDSLLADATDEAIAAEMAGVQDPPQARSA</sequence>
<evidence type="ECO:0000313" key="4">
    <source>
        <dbReference type="Proteomes" id="UP000320672"/>
    </source>
</evidence>
<evidence type="ECO:0000256" key="1">
    <source>
        <dbReference type="SAM" id="MobiDB-lite"/>
    </source>
</evidence>
<accession>A0A517MKZ4</accession>
<dbReference type="SUPFAM" id="SSF48452">
    <property type="entry name" value="TPR-like"/>
    <property type="match status" value="1"/>
</dbReference>
<organism evidence="3 4">
    <name type="scientific">Roseimaritima multifibrata</name>
    <dbReference type="NCBI Taxonomy" id="1930274"/>
    <lineage>
        <taxon>Bacteria</taxon>
        <taxon>Pseudomonadati</taxon>
        <taxon>Planctomycetota</taxon>
        <taxon>Planctomycetia</taxon>
        <taxon>Pirellulales</taxon>
        <taxon>Pirellulaceae</taxon>
        <taxon>Roseimaritima</taxon>
    </lineage>
</organism>